<dbReference type="EC" id="5.1.3.4" evidence="4"/>
<dbReference type="InterPro" id="IPR036409">
    <property type="entry name" value="Aldolase_II/adducin_N_sf"/>
</dbReference>
<keyword evidence="7" id="KW-0413">Isomerase</keyword>
<evidence type="ECO:0000259" key="9">
    <source>
        <dbReference type="SMART" id="SM01007"/>
    </source>
</evidence>
<evidence type="ECO:0000256" key="1">
    <source>
        <dbReference type="ARBA" id="ARBA00001726"/>
    </source>
</evidence>
<dbReference type="RefSeq" id="WP_252850921.1">
    <property type="nucleotide sequence ID" value="NZ_JAMXLR010000011.1"/>
</dbReference>
<comment type="catalytic activity">
    <reaction evidence="1">
        <text>L-ribulose 5-phosphate = D-xylulose 5-phosphate</text>
        <dbReference type="Rhea" id="RHEA:22368"/>
        <dbReference type="ChEBI" id="CHEBI:57737"/>
        <dbReference type="ChEBI" id="CHEBI:58226"/>
        <dbReference type="EC" id="5.1.3.4"/>
    </reaction>
</comment>
<dbReference type="FunFam" id="3.40.225.10:FF:000001">
    <property type="entry name" value="L-ribulose-5-phosphate 4-epimerase UlaF"/>
    <property type="match status" value="1"/>
</dbReference>
<dbReference type="PANTHER" id="PTHR22789:SF8">
    <property type="entry name" value="L-RIBULOSE-5-PHOSPHATE 4-EPIMERASE SGBE"/>
    <property type="match status" value="1"/>
</dbReference>
<dbReference type="InterPro" id="IPR001303">
    <property type="entry name" value="Aldolase_II/adducin_N"/>
</dbReference>
<protein>
    <recommendedName>
        <fullName evidence="4">L-ribulose-5-phosphate 4-epimerase</fullName>
        <ecNumber evidence="4">5.1.3.4</ecNumber>
    </recommendedName>
</protein>
<organism evidence="10 11">
    <name type="scientific">Aeoliella straminimaris</name>
    <dbReference type="NCBI Taxonomy" id="2954799"/>
    <lineage>
        <taxon>Bacteria</taxon>
        <taxon>Pseudomonadati</taxon>
        <taxon>Planctomycetota</taxon>
        <taxon>Planctomycetia</taxon>
        <taxon>Pirellulales</taxon>
        <taxon>Lacipirellulaceae</taxon>
        <taxon>Aeoliella</taxon>
    </lineage>
</organism>
<keyword evidence="6" id="KW-0862">Zinc</keyword>
<gene>
    <name evidence="10" type="ORF">NG895_02770</name>
</gene>
<evidence type="ECO:0000256" key="5">
    <source>
        <dbReference type="ARBA" id="ARBA00022723"/>
    </source>
</evidence>
<evidence type="ECO:0000256" key="3">
    <source>
        <dbReference type="ARBA" id="ARBA00010037"/>
    </source>
</evidence>
<dbReference type="GO" id="GO:0008742">
    <property type="term" value="F:L-ribulose-phosphate 4-epimerase activity"/>
    <property type="evidence" value="ECO:0007669"/>
    <property type="project" value="UniProtKB-EC"/>
</dbReference>
<dbReference type="GO" id="GO:0016832">
    <property type="term" value="F:aldehyde-lyase activity"/>
    <property type="evidence" value="ECO:0007669"/>
    <property type="project" value="TreeGrafter"/>
</dbReference>
<sequence>MLDELKQAVCQANLDLVSHGLVILTWGNVSGLSEDRELMAIKPSGVAYPQLRPEHIVIVSIATGEVVEGDLKPSSDTPTHRLLYQSFAGIGGITHTHSVNATSWAQARRAIPCFGTTHADHFYGELPVTRPLTQQEIEEAYEVNTGHVIVETFAQLDPSAVPGVLVANHAPFSWGKDAAKSVENAVAIEAVAEMAWKTLAINPNAPAVDQFLLDKHYFRKHGAGAYYGQSGDDH</sequence>
<reference evidence="10" key="1">
    <citation type="submission" date="2022-06" db="EMBL/GenBank/DDBJ databases">
        <title>Aeoliella straminimaris, a novel planctomycete from sediments.</title>
        <authorList>
            <person name="Vitorino I.R."/>
            <person name="Lage O.M."/>
        </authorList>
    </citation>
    <scope>NUCLEOTIDE SEQUENCE</scope>
    <source>
        <strain evidence="10">ICT_H6.2</strain>
    </source>
</reference>
<evidence type="ECO:0000313" key="11">
    <source>
        <dbReference type="Proteomes" id="UP001155241"/>
    </source>
</evidence>
<evidence type="ECO:0000313" key="10">
    <source>
        <dbReference type="EMBL" id="MCO6042821.1"/>
    </source>
</evidence>
<dbReference type="EMBL" id="JAMXLR010000011">
    <property type="protein sequence ID" value="MCO6042821.1"/>
    <property type="molecule type" value="Genomic_DNA"/>
</dbReference>
<dbReference type="GO" id="GO:0046872">
    <property type="term" value="F:metal ion binding"/>
    <property type="evidence" value="ECO:0007669"/>
    <property type="project" value="UniProtKB-KW"/>
</dbReference>
<evidence type="ECO:0000256" key="6">
    <source>
        <dbReference type="ARBA" id="ARBA00022833"/>
    </source>
</evidence>
<dbReference type="GO" id="GO:0019323">
    <property type="term" value="P:pentose catabolic process"/>
    <property type="evidence" value="ECO:0007669"/>
    <property type="project" value="TreeGrafter"/>
</dbReference>
<dbReference type="AlphaFoldDB" id="A0A9X2JEM6"/>
<dbReference type="NCBIfam" id="NF006047">
    <property type="entry name" value="PRK08193.1"/>
    <property type="match status" value="1"/>
</dbReference>
<comment type="similarity">
    <text evidence="3">Belongs to the aldolase class II family. AraD/FucA subfamily.</text>
</comment>
<accession>A0A9X2JEM6</accession>
<dbReference type="Pfam" id="PF00596">
    <property type="entry name" value="Aldolase_II"/>
    <property type="match status" value="1"/>
</dbReference>
<dbReference type="GO" id="GO:0005829">
    <property type="term" value="C:cytosol"/>
    <property type="evidence" value="ECO:0007669"/>
    <property type="project" value="TreeGrafter"/>
</dbReference>
<keyword evidence="8" id="KW-0119">Carbohydrate metabolism</keyword>
<evidence type="ECO:0000256" key="2">
    <source>
        <dbReference type="ARBA" id="ARBA00001947"/>
    </source>
</evidence>
<dbReference type="Proteomes" id="UP001155241">
    <property type="component" value="Unassembled WGS sequence"/>
</dbReference>
<comment type="caution">
    <text evidence="10">The sequence shown here is derived from an EMBL/GenBank/DDBJ whole genome shotgun (WGS) entry which is preliminary data.</text>
</comment>
<dbReference type="SMART" id="SM01007">
    <property type="entry name" value="Aldolase_II"/>
    <property type="match status" value="1"/>
</dbReference>
<keyword evidence="5" id="KW-0479">Metal-binding</keyword>
<dbReference type="PANTHER" id="PTHR22789">
    <property type="entry name" value="FUCULOSE PHOSPHATE ALDOLASE"/>
    <property type="match status" value="1"/>
</dbReference>
<evidence type="ECO:0000256" key="8">
    <source>
        <dbReference type="ARBA" id="ARBA00023277"/>
    </source>
</evidence>
<evidence type="ECO:0000256" key="7">
    <source>
        <dbReference type="ARBA" id="ARBA00023235"/>
    </source>
</evidence>
<proteinExistence type="inferred from homology"/>
<dbReference type="SUPFAM" id="SSF53639">
    <property type="entry name" value="AraD/HMP-PK domain-like"/>
    <property type="match status" value="1"/>
</dbReference>
<comment type="cofactor">
    <cofactor evidence="2">
        <name>Zn(2+)</name>
        <dbReference type="ChEBI" id="CHEBI:29105"/>
    </cofactor>
</comment>
<evidence type="ECO:0000256" key="4">
    <source>
        <dbReference type="ARBA" id="ARBA00013186"/>
    </source>
</evidence>
<name>A0A9X2JEM6_9BACT</name>
<feature type="domain" description="Class II aldolase/adducin N-terminal" evidence="9">
    <location>
        <begin position="7"/>
        <end position="196"/>
    </location>
</feature>
<dbReference type="Gene3D" id="3.40.225.10">
    <property type="entry name" value="Class II aldolase/adducin N-terminal domain"/>
    <property type="match status" value="1"/>
</dbReference>
<keyword evidence="11" id="KW-1185">Reference proteome</keyword>
<dbReference type="InterPro" id="IPR050197">
    <property type="entry name" value="Aldolase_class_II_sugar_metab"/>
</dbReference>